<dbReference type="Gene3D" id="1.10.357.10">
    <property type="entry name" value="Tetracycline Repressor, domain 2"/>
    <property type="match status" value="1"/>
</dbReference>
<organism evidence="5 6">
    <name type="scientific">Sanguibacter gelidistatuariae</name>
    <dbReference type="NCBI Taxonomy" id="1814289"/>
    <lineage>
        <taxon>Bacteria</taxon>
        <taxon>Bacillati</taxon>
        <taxon>Actinomycetota</taxon>
        <taxon>Actinomycetes</taxon>
        <taxon>Micrococcales</taxon>
        <taxon>Sanguibacteraceae</taxon>
        <taxon>Sanguibacter</taxon>
    </lineage>
</organism>
<dbReference type="PANTHER" id="PTHR30055:SF235">
    <property type="entry name" value="TRANSCRIPTIONAL REGULATORY PROTEIN"/>
    <property type="match status" value="1"/>
</dbReference>
<protein>
    <submittedName>
        <fullName evidence="5">Transcriptional regulator, TetR family</fullName>
    </submittedName>
</protein>
<evidence type="ECO:0000256" key="2">
    <source>
        <dbReference type="PROSITE-ProRule" id="PRU00335"/>
    </source>
</evidence>
<dbReference type="InterPro" id="IPR009057">
    <property type="entry name" value="Homeodomain-like_sf"/>
</dbReference>
<feature type="region of interest" description="Disordered" evidence="3">
    <location>
        <begin position="1"/>
        <end position="23"/>
    </location>
</feature>
<dbReference type="SUPFAM" id="SSF48498">
    <property type="entry name" value="Tetracyclin repressor-like, C-terminal domain"/>
    <property type="match status" value="1"/>
</dbReference>
<keyword evidence="1 2" id="KW-0238">DNA-binding</keyword>
<dbReference type="Pfam" id="PF00440">
    <property type="entry name" value="TetR_N"/>
    <property type="match status" value="1"/>
</dbReference>
<dbReference type="SUPFAM" id="SSF46689">
    <property type="entry name" value="Homeodomain-like"/>
    <property type="match status" value="1"/>
</dbReference>
<evidence type="ECO:0000256" key="3">
    <source>
        <dbReference type="SAM" id="MobiDB-lite"/>
    </source>
</evidence>
<reference evidence="5 6" key="1">
    <citation type="submission" date="2016-09" db="EMBL/GenBank/DDBJ databases">
        <authorList>
            <person name="Capua I."/>
            <person name="De Benedictis P."/>
            <person name="Joannis T."/>
            <person name="Lombin L.H."/>
            <person name="Cattoli G."/>
        </authorList>
    </citation>
    <scope>NUCLEOTIDE SEQUENCE [LARGE SCALE GENOMIC DNA]</scope>
    <source>
        <strain evidence="5 6">ISLP-3</strain>
    </source>
</reference>
<dbReference type="Proteomes" id="UP000199039">
    <property type="component" value="Unassembled WGS sequence"/>
</dbReference>
<evidence type="ECO:0000259" key="4">
    <source>
        <dbReference type="PROSITE" id="PS50977"/>
    </source>
</evidence>
<dbReference type="AlphaFoldDB" id="A0A1G6K0A1"/>
<keyword evidence="6" id="KW-1185">Reference proteome</keyword>
<feature type="DNA-binding region" description="H-T-H motif" evidence="2">
    <location>
        <begin position="47"/>
        <end position="66"/>
    </location>
</feature>
<gene>
    <name evidence="5" type="ORF">SAMN05216410_1459</name>
</gene>
<dbReference type="PROSITE" id="PS50977">
    <property type="entry name" value="HTH_TETR_2"/>
    <property type="match status" value="1"/>
</dbReference>
<sequence>MNAGTPAPMPDPGATGSGRSRDAGNTRQLLLAAARSRFARDGYAATTVRDIAADAGVNVALINRYFTSKEGLFEACLSRAAQDLGRADATDMTIDQVVASVLRGAMNSRGDDGRALQMLLLLRSSGDEGADTIRRNILQSFAERMAVAAGWRPSGIDAERLLLRAQIALSAALGIVQLRSTGLEPLASATEDELGAQLRDVLTALLSSPSDSRP</sequence>
<dbReference type="GO" id="GO:0003700">
    <property type="term" value="F:DNA-binding transcription factor activity"/>
    <property type="evidence" value="ECO:0007669"/>
    <property type="project" value="TreeGrafter"/>
</dbReference>
<dbReference type="RefSeq" id="WP_217629111.1">
    <property type="nucleotide sequence ID" value="NZ_FMYH01000002.1"/>
</dbReference>
<dbReference type="STRING" id="1814289.SAMN05216410_1459"/>
<evidence type="ECO:0000256" key="1">
    <source>
        <dbReference type="ARBA" id="ARBA00023125"/>
    </source>
</evidence>
<dbReference type="PRINTS" id="PR00455">
    <property type="entry name" value="HTHTETR"/>
</dbReference>
<dbReference type="InterPro" id="IPR050109">
    <property type="entry name" value="HTH-type_TetR-like_transc_reg"/>
</dbReference>
<name>A0A1G6K0A1_9MICO</name>
<feature type="domain" description="HTH tetR-type" evidence="4">
    <location>
        <begin position="24"/>
        <end position="84"/>
    </location>
</feature>
<evidence type="ECO:0000313" key="5">
    <source>
        <dbReference type="EMBL" id="SDC24308.1"/>
    </source>
</evidence>
<dbReference type="InterPro" id="IPR036271">
    <property type="entry name" value="Tet_transcr_reg_TetR-rel_C_sf"/>
</dbReference>
<dbReference type="InterPro" id="IPR023772">
    <property type="entry name" value="DNA-bd_HTH_TetR-type_CS"/>
</dbReference>
<evidence type="ECO:0000313" key="6">
    <source>
        <dbReference type="Proteomes" id="UP000199039"/>
    </source>
</evidence>
<dbReference type="PANTHER" id="PTHR30055">
    <property type="entry name" value="HTH-TYPE TRANSCRIPTIONAL REGULATOR RUTR"/>
    <property type="match status" value="1"/>
</dbReference>
<proteinExistence type="predicted"/>
<dbReference type="PROSITE" id="PS01081">
    <property type="entry name" value="HTH_TETR_1"/>
    <property type="match status" value="1"/>
</dbReference>
<dbReference type="GO" id="GO:0000976">
    <property type="term" value="F:transcription cis-regulatory region binding"/>
    <property type="evidence" value="ECO:0007669"/>
    <property type="project" value="TreeGrafter"/>
</dbReference>
<dbReference type="EMBL" id="FMYH01000002">
    <property type="protein sequence ID" value="SDC24308.1"/>
    <property type="molecule type" value="Genomic_DNA"/>
</dbReference>
<dbReference type="InterPro" id="IPR001647">
    <property type="entry name" value="HTH_TetR"/>
</dbReference>
<accession>A0A1G6K0A1</accession>